<comment type="similarity">
    <text evidence="1">Belongs to the short-chain dehydrogenases/reductases (SDR) family.</text>
</comment>
<dbReference type="Pfam" id="PF13561">
    <property type="entry name" value="adh_short_C2"/>
    <property type="match status" value="1"/>
</dbReference>
<protein>
    <submittedName>
        <fullName evidence="3">SDR family oxidoreductase</fullName>
    </submittedName>
</protein>
<evidence type="ECO:0000256" key="2">
    <source>
        <dbReference type="ARBA" id="ARBA00023002"/>
    </source>
</evidence>
<dbReference type="SUPFAM" id="SSF51735">
    <property type="entry name" value="NAD(P)-binding Rossmann-fold domains"/>
    <property type="match status" value="1"/>
</dbReference>
<dbReference type="InterPro" id="IPR002347">
    <property type="entry name" value="SDR_fam"/>
</dbReference>
<dbReference type="PANTHER" id="PTHR43639">
    <property type="entry name" value="OXIDOREDUCTASE, SHORT-CHAIN DEHYDROGENASE/REDUCTASE FAMILY (AFU_ORTHOLOGUE AFUA_5G02870)"/>
    <property type="match status" value="1"/>
</dbReference>
<organism evidence="3 4">
    <name type="scientific">Diaphorobacter limosus</name>
    <dbReference type="NCBI Taxonomy" id="3036128"/>
    <lineage>
        <taxon>Bacteria</taxon>
        <taxon>Pseudomonadati</taxon>
        <taxon>Pseudomonadota</taxon>
        <taxon>Betaproteobacteria</taxon>
        <taxon>Burkholderiales</taxon>
        <taxon>Comamonadaceae</taxon>
        <taxon>Diaphorobacter</taxon>
    </lineage>
</organism>
<evidence type="ECO:0000313" key="3">
    <source>
        <dbReference type="EMBL" id="WOO30831.1"/>
    </source>
</evidence>
<keyword evidence="4" id="KW-1185">Reference proteome</keyword>
<dbReference type="Proteomes" id="UP001303211">
    <property type="component" value="Chromosome"/>
</dbReference>
<dbReference type="EMBL" id="CP136921">
    <property type="protein sequence ID" value="WOO30831.1"/>
    <property type="molecule type" value="Genomic_DNA"/>
</dbReference>
<name>A0ABZ0IZS1_9BURK</name>
<gene>
    <name evidence="3" type="ORF">P4826_10310</name>
</gene>
<dbReference type="Gene3D" id="3.40.50.720">
    <property type="entry name" value="NAD(P)-binding Rossmann-like Domain"/>
    <property type="match status" value="1"/>
</dbReference>
<accession>A0ABZ0IZS1</accession>
<keyword evidence="2" id="KW-0560">Oxidoreductase</keyword>
<sequence>MNHTDWVLVTGAAHRLGREIALAFAAAGWDVLCHYRASLAGAEGTQAAVRALGRECLLVPTDLARPDAATALLQQCVAVTGRAPRCIVNNASIFEADDARTASADMLLRHFQTNTATPLLLGNALHAWLIAQGEATHGQHSVIHVLDQKVHNLNPDYFSYTVSKLALERSVQLQAQALAPLVRVCGLSPGLMYLSGPQTQDNFDQASRVNLLREPIAPLDVARCAVFIASNASLNGCTLQTDNGQHLVPLARDVMFAIGENPRP</sequence>
<dbReference type="RefSeq" id="WP_317700327.1">
    <property type="nucleotide sequence ID" value="NZ_CP136921.1"/>
</dbReference>
<dbReference type="PRINTS" id="PR00081">
    <property type="entry name" value="GDHRDH"/>
</dbReference>
<dbReference type="InterPro" id="IPR036291">
    <property type="entry name" value="NAD(P)-bd_dom_sf"/>
</dbReference>
<evidence type="ECO:0000313" key="4">
    <source>
        <dbReference type="Proteomes" id="UP001303211"/>
    </source>
</evidence>
<proteinExistence type="inferred from homology"/>
<evidence type="ECO:0000256" key="1">
    <source>
        <dbReference type="ARBA" id="ARBA00006484"/>
    </source>
</evidence>
<dbReference type="PANTHER" id="PTHR43639:SF1">
    <property type="entry name" value="SHORT-CHAIN DEHYDROGENASE_REDUCTASE FAMILY PROTEIN"/>
    <property type="match status" value="1"/>
</dbReference>
<reference evidence="3 4" key="1">
    <citation type="submission" date="2023-03" db="EMBL/GenBank/DDBJ databases">
        <title>Diaphorobacter basophil sp. nov., isolated from a sewage-treatment plant.</title>
        <authorList>
            <person name="Yang K."/>
        </authorList>
    </citation>
    <scope>NUCLEOTIDE SEQUENCE [LARGE SCALE GENOMIC DNA]</scope>
    <source>
        <strain evidence="3 4">Y-1</strain>
    </source>
</reference>